<feature type="chain" id="PRO_5034912566" description="alpha-amylase" evidence="18">
    <location>
        <begin position="17"/>
        <end position="539"/>
    </location>
</feature>
<dbReference type="Pfam" id="PF09260">
    <property type="entry name" value="A_amylase_dom_C"/>
    <property type="match status" value="1"/>
</dbReference>
<dbReference type="InterPro" id="IPR013780">
    <property type="entry name" value="Glyco_hydro_b"/>
</dbReference>
<reference evidence="20 21" key="1">
    <citation type="submission" date="2016-07" db="EMBL/GenBank/DDBJ databases">
        <title>Draft genome of the white-rot fungus Obba rivulosa 3A-2.</title>
        <authorList>
            <consortium name="DOE Joint Genome Institute"/>
            <person name="Miettinen O."/>
            <person name="Riley R."/>
            <person name="Acob R."/>
            <person name="Barry K."/>
            <person name="Cullen D."/>
            <person name="De Vries R."/>
            <person name="Hainaut M."/>
            <person name="Hatakka A."/>
            <person name="Henrissat B."/>
            <person name="Hilden K."/>
            <person name="Kuo R."/>
            <person name="Labutti K."/>
            <person name="Lipzen A."/>
            <person name="Makela M.R."/>
            <person name="Sandor L."/>
            <person name="Spatafora J.W."/>
            <person name="Grigoriev I.V."/>
            <person name="Hibbett D.S."/>
        </authorList>
    </citation>
    <scope>NUCLEOTIDE SEQUENCE [LARGE SCALE GENOMIC DNA]</scope>
    <source>
        <strain evidence="20 21">3A-2</strain>
    </source>
</reference>
<organism evidence="20 21">
    <name type="scientific">Obba rivulosa</name>
    <dbReference type="NCBI Taxonomy" id="1052685"/>
    <lineage>
        <taxon>Eukaryota</taxon>
        <taxon>Fungi</taxon>
        <taxon>Dikarya</taxon>
        <taxon>Basidiomycota</taxon>
        <taxon>Agaricomycotina</taxon>
        <taxon>Agaricomycetes</taxon>
        <taxon>Polyporales</taxon>
        <taxon>Gelatoporiaceae</taxon>
        <taxon>Obba</taxon>
    </lineage>
</organism>
<feature type="binding site" evidence="16">
    <location>
        <position position="217"/>
    </location>
    <ligand>
        <name>substrate</name>
    </ligand>
</feature>
<feature type="binding site" evidence="16">
    <location>
        <position position="100"/>
    </location>
    <ligand>
        <name>substrate</name>
    </ligand>
</feature>
<dbReference type="EMBL" id="KV722337">
    <property type="protein sequence ID" value="OCH95285.1"/>
    <property type="molecule type" value="Genomic_DNA"/>
</dbReference>
<evidence type="ECO:0000256" key="7">
    <source>
        <dbReference type="ARBA" id="ARBA00022801"/>
    </source>
</evidence>
<keyword evidence="17" id="KW-0472">Membrane</keyword>
<feature type="binding site" evidence="16">
    <location>
        <position position="360"/>
    </location>
    <ligand>
        <name>substrate</name>
    </ligand>
</feature>
<evidence type="ECO:0000256" key="11">
    <source>
        <dbReference type="ARBA" id="ARBA00023277"/>
    </source>
</evidence>
<keyword evidence="7" id="KW-0378">Hydrolase</keyword>
<evidence type="ECO:0000256" key="1">
    <source>
        <dbReference type="ARBA" id="ARBA00000548"/>
    </source>
</evidence>
<evidence type="ECO:0000256" key="13">
    <source>
        <dbReference type="PIRSR" id="PIRSR001024-1"/>
    </source>
</evidence>
<evidence type="ECO:0000256" key="6">
    <source>
        <dbReference type="ARBA" id="ARBA00022729"/>
    </source>
</evidence>
<evidence type="ECO:0000313" key="21">
    <source>
        <dbReference type="Proteomes" id="UP000250043"/>
    </source>
</evidence>
<dbReference type="InterPro" id="IPR006047">
    <property type="entry name" value="GH13_cat_dom"/>
</dbReference>
<comment type="catalytic activity">
    <reaction evidence="1">
        <text>Endohydrolysis of (1-&gt;4)-alpha-D-glucosidic linkages in polysaccharides containing three or more (1-&gt;4)-alpha-linked D-glucose units.</text>
        <dbReference type="EC" id="3.2.1.1"/>
    </reaction>
</comment>
<feature type="binding site" evidence="16">
    <location>
        <position position="51"/>
    </location>
    <ligand>
        <name>substrate</name>
    </ligand>
</feature>
<dbReference type="SUPFAM" id="SSF51011">
    <property type="entry name" value="Glycosyl hydrolase domain"/>
    <property type="match status" value="1"/>
</dbReference>
<feature type="active site" description="Nucleophile" evidence="13">
    <location>
        <position position="219"/>
    </location>
</feature>
<evidence type="ECO:0000256" key="18">
    <source>
        <dbReference type="SAM" id="SignalP"/>
    </source>
</evidence>
<keyword evidence="17" id="KW-0812">Transmembrane</keyword>
<keyword evidence="8" id="KW-0106">Calcium</keyword>
<dbReference type="PANTHER" id="PTHR10357:SF215">
    <property type="entry name" value="ALPHA-AMYLASE 1"/>
    <property type="match status" value="1"/>
</dbReference>
<feature type="transmembrane region" description="Helical" evidence="17">
    <location>
        <begin position="520"/>
        <end position="538"/>
    </location>
</feature>
<keyword evidence="11" id="KW-0119">Carbohydrate metabolism</keyword>
<dbReference type="InterPro" id="IPR017853">
    <property type="entry name" value="GH"/>
</dbReference>
<evidence type="ECO:0000256" key="15">
    <source>
        <dbReference type="PIRSR" id="PIRSR001024-4"/>
    </source>
</evidence>
<dbReference type="PIRSF" id="PIRSF001024">
    <property type="entry name" value="Alph-amyl_fung"/>
    <property type="match status" value="1"/>
</dbReference>
<name>A0A8E2J5Y2_9APHY</name>
<evidence type="ECO:0000313" key="20">
    <source>
        <dbReference type="EMBL" id="OCH95285.1"/>
    </source>
</evidence>
<dbReference type="OrthoDB" id="204980at2759"/>
<feature type="disulfide bond" evidence="15">
    <location>
        <begin position="46"/>
        <end position="54"/>
    </location>
</feature>
<evidence type="ECO:0000256" key="16">
    <source>
        <dbReference type="PIRSR" id="PIRSR001024-5"/>
    </source>
</evidence>
<keyword evidence="10" id="KW-0325">Glycoprotein</keyword>
<feature type="disulfide bond" evidence="15">
    <location>
        <begin position="164"/>
        <end position="177"/>
    </location>
</feature>
<keyword evidence="6 18" id="KW-0732">Signal</keyword>
<dbReference type="GO" id="GO:0005509">
    <property type="term" value="F:calcium ion binding"/>
    <property type="evidence" value="ECO:0007669"/>
    <property type="project" value="InterPro"/>
</dbReference>
<dbReference type="AlphaFoldDB" id="A0A8E2J5Y2"/>
<evidence type="ECO:0000256" key="10">
    <source>
        <dbReference type="ARBA" id="ARBA00023180"/>
    </source>
</evidence>
<dbReference type="CDD" id="cd11319">
    <property type="entry name" value="AmyAc_euk_AmyA"/>
    <property type="match status" value="1"/>
</dbReference>
<keyword evidence="12" id="KW-0326">Glycosidase</keyword>
<keyword evidence="9 15" id="KW-1015">Disulfide bond</keyword>
<dbReference type="Gene3D" id="2.60.40.1180">
    <property type="entry name" value="Golgi alpha-mannosidase II"/>
    <property type="match status" value="1"/>
</dbReference>
<keyword evidence="17" id="KW-1133">Transmembrane helix</keyword>
<dbReference type="Proteomes" id="UP000250043">
    <property type="component" value="Unassembled WGS sequence"/>
</dbReference>
<evidence type="ECO:0000256" key="9">
    <source>
        <dbReference type="ARBA" id="ARBA00023157"/>
    </source>
</evidence>
<feature type="active site" description="Proton donor" evidence="13">
    <location>
        <position position="243"/>
    </location>
</feature>
<keyword evidence="21" id="KW-1185">Reference proteome</keyword>
<dbReference type="FunFam" id="3.20.20.80:FF:000120">
    <property type="entry name" value="Alpha-amylase A"/>
    <property type="match status" value="1"/>
</dbReference>
<sequence>MINFFLLLALIPAVFCATAEQWRGRSIYQLIVDRYALPSSANTTSCNPGDQTWCGGTWTTIRENLDYIQNAGFTAIWISPVSQNYEGPRTVYGDAYHGYWIADVTKLNDRFGTADDLKALSDELHKRGMYLMVDVVVNDVMATSTQPDLSTYYFTDWSQYHPYCPIDWGNTTSEQDCWLGDTKVPLPDLNTTNPTVVDGYTAWITPLVEQFNIDGLRIDAAKHVDKQFWPVFCGAAGVYCIGEVFDDDPVNVAIYQGPDALNATLNYPVYGALVDAFAIPGTQNMSALTDMIALNKQLFKDPGLLGNFLEDQDVPRWGNLSVDPQSLYNAMIFNFMSDGIPIVYYGQEQGFHGGGDPWNREPLWTSGYANSTSYQLVATLNQLRNFLVNGTSGWLNSTMEVLTTTDKGIGFVKGDIVTVLTNIGSPPQNVSIAVYTPWSVNTVLTNILTCEQWQVGSNGTVEMEYSKGGEPAIFAPNSLLPGSGLCGFSGSVKTTTPGSGSSQGAAASSALIELKRPSTLMSAFVLFVLMFFGLFGTVA</sequence>
<comment type="cofactor">
    <cofactor evidence="2">
        <name>Ca(2+)</name>
        <dbReference type="ChEBI" id="CHEBI:29108"/>
    </cofactor>
</comment>
<dbReference type="SUPFAM" id="SSF51445">
    <property type="entry name" value="(Trans)glycosidases"/>
    <property type="match status" value="1"/>
</dbReference>
<gene>
    <name evidence="20" type="ORF">OBBRIDRAFT_616587</name>
</gene>
<dbReference type="PANTHER" id="PTHR10357">
    <property type="entry name" value="ALPHA-AMYLASE FAMILY MEMBER"/>
    <property type="match status" value="1"/>
</dbReference>
<dbReference type="InterPro" id="IPR013777">
    <property type="entry name" value="A-amylase-like"/>
</dbReference>
<feature type="domain" description="Glycosyl hydrolase family 13 catalytic" evidence="19">
    <location>
        <begin position="29"/>
        <end position="384"/>
    </location>
</feature>
<dbReference type="Gene3D" id="3.20.20.80">
    <property type="entry name" value="Glycosidases"/>
    <property type="match status" value="1"/>
</dbReference>
<proteinExistence type="inferred from homology"/>
<evidence type="ECO:0000256" key="2">
    <source>
        <dbReference type="ARBA" id="ARBA00001913"/>
    </source>
</evidence>
<dbReference type="InterPro" id="IPR015340">
    <property type="entry name" value="A_amylase_C_dom"/>
</dbReference>
<evidence type="ECO:0000259" key="19">
    <source>
        <dbReference type="SMART" id="SM00642"/>
    </source>
</evidence>
<evidence type="ECO:0000256" key="8">
    <source>
        <dbReference type="ARBA" id="ARBA00022837"/>
    </source>
</evidence>
<keyword evidence="5" id="KW-0479">Metal-binding</keyword>
<evidence type="ECO:0000256" key="12">
    <source>
        <dbReference type="ARBA" id="ARBA00023295"/>
    </source>
</evidence>
<feature type="site" description="Transition state stabilizer" evidence="14">
    <location>
        <position position="313"/>
    </location>
</feature>
<evidence type="ECO:0000256" key="5">
    <source>
        <dbReference type="ARBA" id="ARBA00022723"/>
    </source>
</evidence>
<comment type="similarity">
    <text evidence="3">Belongs to the glycosyl hydrolase 13 family.</text>
</comment>
<feature type="signal peptide" evidence="18">
    <location>
        <begin position="1"/>
        <end position="16"/>
    </location>
</feature>
<protein>
    <recommendedName>
        <fullName evidence="4">alpha-amylase</fullName>
        <ecNumber evidence="4">3.2.1.1</ecNumber>
    </recommendedName>
</protein>
<dbReference type="GO" id="GO:0016052">
    <property type="term" value="P:carbohydrate catabolic process"/>
    <property type="evidence" value="ECO:0007669"/>
    <property type="project" value="InterPro"/>
</dbReference>
<dbReference type="Pfam" id="PF00128">
    <property type="entry name" value="Alpha-amylase"/>
    <property type="match status" value="1"/>
</dbReference>
<dbReference type="SMART" id="SM00642">
    <property type="entry name" value="Aamy"/>
    <property type="match status" value="1"/>
</dbReference>
<evidence type="ECO:0000256" key="14">
    <source>
        <dbReference type="PIRSR" id="PIRSR001024-2"/>
    </source>
</evidence>
<evidence type="ECO:0000256" key="17">
    <source>
        <dbReference type="SAM" id="Phobius"/>
    </source>
</evidence>
<evidence type="ECO:0000256" key="3">
    <source>
        <dbReference type="ARBA" id="ARBA00008061"/>
    </source>
</evidence>
<evidence type="ECO:0000256" key="4">
    <source>
        <dbReference type="ARBA" id="ARBA00012595"/>
    </source>
</evidence>
<dbReference type="GO" id="GO:0004556">
    <property type="term" value="F:alpha-amylase activity"/>
    <property type="evidence" value="ECO:0007669"/>
    <property type="project" value="UniProtKB-EC"/>
</dbReference>
<dbReference type="EC" id="3.2.1.1" evidence="4"/>
<accession>A0A8E2J5Y2</accession>
<feature type="disulfide bond" evidence="15">
    <location>
        <begin position="450"/>
        <end position="486"/>
    </location>
</feature>
<feature type="binding site" evidence="16">
    <location>
        <position position="313"/>
    </location>
    <ligand>
        <name>substrate</name>
    </ligand>
</feature>